<dbReference type="AlphaFoldDB" id="A0A059DCL3"/>
<feature type="compositionally biased region" description="Basic residues" evidence="8">
    <location>
        <begin position="18"/>
        <end position="27"/>
    </location>
</feature>
<evidence type="ECO:0000256" key="5">
    <source>
        <dbReference type="ARBA" id="ARBA00022840"/>
    </source>
</evidence>
<feature type="region of interest" description="Disordered" evidence="8">
    <location>
        <begin position="1"/>
        <end position="127"/>
    </location>
</feature>
<dbReference type="STRING" id="71139.A0A059DCL3"/>
<evidence type="ECO:0000256" key="6">
    <source>
        <dbReference type="ARBA" id="ARBA00022884"/>
    </source>
</evidence>
<protein>
    <recommendedName>
        <fullName evidence="1">RNA helicase</fullName>
        <ecNumber evidence="1">3.6.4.13</ecNumber>
    </recommendedName>
</protein>
<dbReference type="GO" id="GO:0003729">
    <property type="term" value="F:mRNA binding"/>
    <property type="evidence" value="ECO:0000318"/>
    <property type="project" value="GO_Central"/>
</dbReference>
<dbReference type="GO" id="GO:0003724">
    <property type="term" value="F:RNA helicase activity"/>
    <property type="evidence" value="ECO:0000318"/>
    <property type="project" value="GO_Central"/>
</dbReference>
<feature type="compositionally biased region" description="Basic residues" evidence="8">
    <location>
        <begin position="105"/>
        <end position="114"/>
    </location>
</feature>
<evidence type="ECO:0000256" key="2">
    <source>
        <dbReference type="ARBA" id="ARBA00022741"/>
    </source>
</evidence>
<dbReference type="CDD" id="cd12937">
    <property type="entry name" value="GUCT_RH7_like"/>
    <property type="match status" value="1"/>
</dbReference>
<keyword evidence="5" id="KW-0067">ATP-binding</keyword>
<evidence type="ECO:0000259" key="10">
    <source>
        <dbReference type="Pfam" id="PF26142"/>
    </source>
</evidence>
<dbReference type="InterPro" id="IPR035979">
    <property type="entry name" value="RBD_domain_sf"/>
</dbReference>
<dbReference type="PANTHER" id="PTHR47963:SF8">
    <property type="entry name" value="ATP-DEPENDENT RNA HELICASE DEAD"/>
    <property type="match status" value="1"/>
</dbReference>
<name>A0A059DCL3_EUCGR</name>
<reference evidence="11" key="1">
    <citation type="submission" date="2013-07" db="EMBL/GenBank/DDBJ databases">
        <title>The genome of Eucalyptus grandis.</title>
        <authorList>
            <person name="Schmutz J."/>
            <person name="Hayes R."/>
            <person name="Myburg A."/>
            <person name="Tuskan G."/>
            <person name="Grattapaglia D."/>
            <person name="Rokhsar D.S."/>
        </authorList>
    </citation>
    <scope>NUCLEOTIDE SEQUENCE</scope>
    <source>
        <tissue evidence="11">Leaf extractions</tissue>
    </source>
</reference>
<dbReference type="GO" id="GO:0016787">
    <property type="term" value="F:hydrolase activity"/>
    <property type="evidence" value="ECO:0007669"/>
    <property type="project" value="UniProtKB-KW"/>
</dbReference>
<dbReference type="InterPro" id="IPR059027">
    <property type="entry name" value="DD_DDX21-DDX50"/>
</dbReference>
<accession>A0A059DCL3</accession>
<dbReference type="SUPFAM" id="SSF54928">
    <property type="entry name" value="RNA-binding domain, RBD"/>
    <property type="match status" value="1"/>
</dbReference>
<evidence type="ECO:0000313" key="11">
    <source>
        <dbReference type="EMBL" id="KCW88483.1"/>
    </source>
</evidence>
<dbReference type="PANTHER" id="PTHR47963">
    <property type="entry name" value="DEAD-BOX ATP-DEPENDENT RNA HELICASE 47, MITOCHONDRIAL"/>
    <property type="match status" value="1"/>
</dbReference>
<dbReference type="InterPro" id="IPR050547">
    <property type="entry name" value="DEAD_box_RNA_helicases"/>
</dbReference>
<keyword evidence="6" id="KW-0694">RNA-binding</keyword>
<evidence type="ECO:0000256" key="7">
    <source>
        <dbReference type="ARBA" id="ARBA00047984"/>
    </source>
</evidence>
<dbReference type="GO" id="GO:0005730">
    <property type="term" value="C:nucleolus"/>
    <property type="evidence" value="ECO:0000318"/>
    <property type="project" value="GO_Central"/>
</dbReference>
<dbReference type="Gramene" id="KCW88483">
    <property type="protein sequence ID" value="KCW88483"/>
    <property type="gene ID" value="EUGRSUZ_A00875"/>
</dbReference>
<evidence type="ECO:0000256" key="1">
    <source>
        <dbReference type="ARBA" id="ARBA00012552"/>
    </source>
</evidence>
<comment type="catalytic activity">
    <reaction evidence="7">
        <text>ATP + H2O = ADP + phosphate + H(+)</text>
        <dbReference type="Rhea" id="RHEA:13065"/>
        <dbReference type="ChEBI" id="CHEBI:15377"/>
        <dbReference type="ChEBI" id="CHEBI:15378"/>
        <dbReference type="ChEBI" id="CHEBI:30616"/>
        <dbReference type="ChEBI" id="CHEBI:43474"/>
        <dbReference type="ChEBI" id="CHEBI:456216"/>
        <dbReference type="EC" id="3.6.4.13"/>
    </reaction>
</comment>
<feature type="domain" description="DDX21/DDX50 dimerisation" evidence="10">
    <location>
        <begin position="325"/>
        <end position="377"/>
    </location>
</feature>
<sequence>MPSIVVSDSAQSPESSKRKSKEKKMKAKVQLEANGGFESPTLDKKHKKEKKSSSKGSESKQPKLLEHQGDVKKEKKRTALELREDDKEDKSETSSELVDPENLKGKKKKKKKKTRLSDGDDEVAQEENPTVVSNFRISDSLRLKLKDNGIDALFPIQTMRFDIVLDGTDLVFSDFEVYGGVVGLTSCCLYGGVPSQISSRFLKLNKRTIDLVGKEKMKASANVRHIVIPCTSSARPQLIPNIYAVTARLLPGARPLHGDIQQAQRKVNDECAESLESLEILIHCRPPRDVEAYIHRSRRIGRAEGQMYLRSKESGVKFEHIAAPQPSDVAQAVGVEAAESIRQIFDSVIPAFKSVAEQLLNTSGMSVVELLAKALAKASGYSEIKSRSLLSSLENHVTLLLETGRPIYTPSYAFSVLRRFLPEDKVEFVKGLTHS</sequence>
<organism evidence="11">
    <name type="scientific">Eucalyptus grandis</name>
    <name type="common">Flooded gum</name>
    <dbReference type="NCBI Taxonomy" id="71139"/>
    <lineage>
        <taxon>Eukaryota</taxon>
        <taxon>Viridiplantae</taxon>
        <taxon>Streptophyta</taxon>
        <taxon>Embryophyta</taxon>
        <taxon>Tracheophyta</taxon>
        <taxon>Spermatophyta</taxon>
        <taxon>Magnoliopsida</taxon>
        <taxon>eudicotyledons</taxon>
        <taxon>Gunneridae</taxon>
        <taxon>Pentapetalae</taxon>
        <taxon>rosids</taxon>
        <taxon>malvids</taxon>
        <taxon>Myrtales</taxon>
        <taxon>Myrtaceae</taxon>
        <taxon>Myrtoideae</taxon>
        <taxon>Eucalypteae</taxon>
        <taxon>Eucalyptus</taxon>
    </lineage>
</organism>
<evidence type="ECO:0000256" key="4">
    <source>
        <dbReference type="ARBA" id="ARBA00022806"/>
    </source>
</evidence>
<dbReference type="EC" id="3.6.4.13" evidence="1"/>
<feature type="compositionally biased region" description="Polar residues" evidence="8">
    <location>
        <begin position="1"/>
        <end position="11"/>
    </location>
</feature>
<dbReference type="GO" id="GO:0005524">
    <property type="term" value="F:ATP binding"/>
    <property type="evidence" value="ECO:0007669"/>
    <property type="project" value="UniProtKB-KW"/>
</dbReference>
<keyword evidence="2" id="KW-0547">Nucleotide-binding</keyword>
<dbReference type="Pfam" id="PF26142">
    <property type="entry name" value="DD_DDX21-DDX50"/>
    <property type="match status" value="1"/>
</dbReference>
<keyword evidence="3" id="KW-0378">Hydrolase</keyword>
<gene>
    <name evidence="11" type="ORF">EUGRSUZ_A00875</name>
</gene>
<dbReference type="InterPro" id="IPR012562">
    <property type="entry name" value="GUCT"/>
</dbReference>
<dbReference type="InParanoid" id="A0A059DCL3"/>
<keyword evidence="4" id="KW-0347">Helicase</keyword>
<feature type="domain" description="GUCT" evidence="9">
    <location>
        <begin position="380"/>
        <end position="433"/>
    </location>
</feature>
<feature type="compositionally biased region" description="Basic and acidic residues" evidence="8">
    <location>
        <begin position="57"/>
        <end position="93"/>
    </location>
</feature>
<evidence type="ECO:0000256" key="3">
    <source>
        <dbReference type="ARBA" id="ARBA00022801"/>
    </source>
</evidence>
<dbReference type="Pfam" id="PF08152">
    <property type="entry name" value="GUCT"/>
    <property type="match status" value="1"/>
</dbReference>
<evidence type="ECO:0000259" key="9">
    <source>
        <dbReference type="Pfam" id="PF08152"/>
    </source>
</evidence>
<evidence type="ECO:0000256" key="8">
    <source>
        <dbReference type="SAM" id="MobiDB-lite"/>
    </source>
</evidence>
<proteinExistence type="predicted"/>
<dbReference type="EMBL" id="KK198753">
    <property type="protein sequence ID" value="KCW88483.1"/>
    <property type="molecule type" value="Genomic_DNA"/>
</dbReference>